<keyword evidence="8 10" id="KW-0460">Magnesium</keyword>
<evidence type="ECO:0000256" key="5">
    <source>
        <dbReference type="ARBA" id="ARBA00022694"/>
    </source>
</evidence>
<dbReference type="NCBIfam" id="TIGR00174">
    <property type="entry name" value="miaA"/>
    <property type="match status" value="1"/>
</dbReference>
<dbReference type="GO" id="GO:0005524">
    <property type="term" value="F:ATP binding"/>
    <property type="evidence" value="ECO:0007669"/>
    <property type="project" value="UniProtKB-UniRule"/>
</dbReference>
<sequence length="316" mass="35233">MDDMLPRCLLAIAGPTATGKTGLSLALAERLSIAILSADSRLVYRELDIGTAKPSQTERSQAPHYLIDIREPTETMTVAEYQRSAQTLIQQLHLEQERVPCLVGGTGLYISSVVDGLQIPPVAPQPELRSQLQRLGQPQCYSMLQQVDPVASDRIHANDAVRTIRALEVAYVTGRPLSAQQGQHPPDYPILYIGLDCEIEALAARIRRRTAQMIEQGLVAEVEQLCQRYGKDLPLLQTLGYAEILGYLAGNYSLPAAEELIVKNTRQFAKRQRTWFRKQAIAWFDADSVDLLEDVWQTIKTFWAQVNQAKTSAPKP</sequence>
<dbReference type="AlphaFoldDB" id="A0A4Q7E509"/>
<comment type="cofactor">
    <cofactor evidence="1 10">
        <name>Mg(2+)</name>
        <dbReference type="ChEBI" id="CHEBI:18420"/>
    </cofactor>
</comment>
<feature type="site" description="Interaction with substrate tRNA" evidence="10">
    <location>
        <position position="106"/>
    </location>
</feature>
<dbReference type="Gene3D" id="3.40.50.300">
    <property type="entry name" value="P-loop containing nucleotide triphosphate hydrolases"/>
    <property type="match status" value="1"/>
</dbReference>
<dbReference type="RefSeq" id="WP_084607027.1">
    <property type="nucleotide sequence ID" value="NZ_QVFV01000004.1"/>
</dbReference>
<keyword evidence="5 10" id="KW-0819">tRNA processing</keyword>
<feature type="site" description="Interaction with substrate tRNA" evidence="10">
    <location>
        <position position="129"/>
    </location>
</feature>
<name>A0A4Q7E509_9CYAN</name>
<evidence type="ECO:0000313" key="14">
    <source>
        <dbReference type="EMBL" id="RZM77154.1"/>
    </source>
</evidence>
<dbReference type="Gene3D" id="1.10.20.140">
    <property type="match status" value="1"/>
</dbReference>
<keyword evidence="4 10" id="KW-0808">Transferase</keyword>
<evidence type="ECO:0000256" key="6">
    <source>
        <dbReference type="ARBA" id="ARBA00022741"/>
    </source>
</evidence>
<reference evidence="14 15" key="1">
    <citation type="submission" date="2018-11" db="EMBL/GenBank/DDBJ databases">
        <title>Whole genome sequencing of an environmental sample.</title>
        <authorList>
            <person name="Sarangi A.N."/>
            <person name="Singh D."/>
            <person name="Tripathy S."/>
        </authorList>
    </citation>
    <scope>NUCLEOTIDE SEQUENCE [LARGE SCALE GENOMIC DNA]</scope>
    <source>
        <strain evidence="14 15">Lakshadweep</strain>
    </source>
</reference>
<evidence type="ECO:0000313" key="15">
    <source>
        <dbReference type="Proteomes" id="UP000292459"/>
    </source>
</evidence>
<evidence type="ECO:0000256" key="8">
    <source>
        <dbReference type="ARBA" id="ARBA00022842"/>
    </source>
</evidence>
<dbReference type="EMBL" id="QVFV01000004">
    <property type="protein sequence ID" value="RZM77154.1"/>
    <property type="molecule type" value="Genomic_DNA"/>
</dbReference>
<comment type="caution">
    <text evidence="14">The sequence shown here is derived from an EMBL/GenBank/DDBJ whole genome shotgun (WGS) entry which is preliminary data.</text>
</comment>
<keyword evidence="6 10" id="KW-0547">Nucleotide-binding</keyword>
<evidence type="ECO:0000256" key="12">
    <source>
        <dbReference type="RuleBase" id="RU003784"/>
    </source>
</evidence>
<dbReference type="HAMAP" id="MF_00185">
    <property type="entry name" value="IPP_trans"/>
    <property type="match status" value="1"/>
</dbReference>
<dbReference type="GO" id="GO:0052381">
    <property type="term" value="F:tRNA dimethylallyltransferase activity"/>
    <property type="evidence" value="ECO:0007669"/>
    <property type="project" value="UniProtKB-UniRule"/>
</dbReference>
<evidence type="ECO:0000256" key="10">
    <source>
        <dbReference type="HAMAP-Rule" id="MF_00185"/>
    </source>
</evidence>
<evidence type="ECO:0000256" key="9">
    <source>
        <dbReference type="ARBA" id="ARBA00049563"/>
    </source>
</evidence>
<feature type="region of interest" description="Interaction with substrate tRNA" evidence="10">
    <location>
        <begin position="39"/>
        <end position="42"/>
    </location>
</feature>
<comment type="function">
    <text evidence="2 10 12">Catalyzes the transfer of a dimethylallyl group onto the adenine at position 37 in tRNAs that read codons beginning with uridine, leading to the formation of N6-(dimethylallyl)adenosine (i(6)A).</text>
</comment>
<evidence type="ECO:0000256" key="2">
    <source>
        <dbReference type="ARBA" id="ARBA00003213"/>
    </source>
</evidence>
<proteinExistence type="inferred from homology"/>
<dbReference type="SUPFAM" id="SSF52540">
    <property type="entry name" value="P-loop containing nucleoside triphosphate hydrolases"/>
    <property type="match status" value="2"/>
</dbReference>
<dbReference type="Proteomes" id="UP000292459">
    <property type="component" value="Unassembled WGS sequence"/>
</dbReference>
<comment type="catalytic activity">
    <reaction evidence="9 10 11">
        <text>adenosine(37) in tRNA + dimethylallyl diphosphate = N(6)-dimethylallyladenosine(37) in tRNA + diphosphate</text>
        <dbReference type="Rhea" id="RHEA:26482"/>
        <dbReference type="Rhea" id="RHEA-COMP:10162"/>
        <dbReference type="Rhea" id="RHEA-COMP:10375"/>
        <dbReference type="ChEBI" id="CHEBI:33019"/>
        <dbReference type="ChEBI" id="CHEBI:57623"/>
        <dbReference type="ChEBI" id="CHEBI:74411"/>
        <dbReference type="ChEBI" id="CHEBI:74415"/>
        <dbReference type="EC" id="2.5.1.75"/>
    </reaction>
</comment>
<evidence type="ECO:0000256" key="7">
    <source>
        <dbReference type="ARBA" id="ARBA00022840"/>
    </source>
</evidence>
<dbReference type="Pfam" id="PF01715">
    <property type="entry name" value="IPPT"/>
    <property type="match status" value="1"/>
</dbReference>
<evidence type="ECO:0000256" key="3">
    <source>
        <dbReference type="ARBA" id="ARBA00005842"/>
    </source>
</evidence>
<evidence type="ECO:0000256" key="13">
    <source>
        <dbReference type="RuleBase" id="RU003785"/>
    </source>
</evidence>
<comment type="subunit">
    <text evidence="10">Monomer.</text>
</comment>
<dbReference type="PANTHER" id="PTHR11088:SF60">
    <property type="entry name" value="TRNA DIMETHYLALLYLTRANSFERASE"/>
    <property type="match status" value="1"/>
</dbReference>
<keyword evidence="15" id="KW-1185">Reference proteome</keyword>
<dbReference type="InterPro" id="IPR027417">
    <property type="entry name" value="P-loop_NTPase"/>
</dbReference>
<gene>
    <name evidence="10 14" type="primary">miaA</name>
    <name evidence="14" type="ORF">DYY88_16005</name>
</gene>
<evidence type="ECO:0000256" key="1">
    <source>
        <dbReference type="ARBA" id="ARBA00001946"/>
    </source>
</evidence>
<organism evidence="14 15">
    <name type="scientific">Leptolyngbya iicbica LK</name>
    <dbReference type="NCBI Taxonomy" id="2294035"/>
    <lineage>
        <taxon>Bacteria</taxon>
        <taxon>Bacillati</taxon>
        <taxon>Cyanobacteriota</taxon>
        <taxon>Cyanophyceae</taxon>
        <taxon>Leptolyngbyales</taxon>
        <taxon>Leptolyngbyaceae</taxon>
        <taxon>Leptolyngbya group</taxon>
        <taxon>Leptolyngbya</taxon>
        <taxon>Leptolyngbya iicbica</taxon>
    </lineage>
</organism>
<dbReference type="InterPro" id="IPR039657">
    <property type="entry name" value="Dimethylallyltransferase"/>
</dbReference>
<comment type="similarity">
    <text evidence="3 10 13">Belongs to the IPP transferase family.</text>
</comment>
<dbReference type="OrthoDB" id="9776390at2"/>
<feature type="binding site" evidence="10">
    <location>
        <begin position="14"/>
        <end position="21"/>
    </location>
    <ligand>
        <name>ATP</name>
        <dbReference type="ChEBI" id="CHEBI:30616"/>
    </ligand>
</feature>
<dbReference type="EC" id="2.5.1.75" evidence="10"/>
<feature type="binding site" evidence="10">
    <location>
        <begin position="16"/>
        <end position="21"/>
    </location>
    <ligand>
        <name>substrate</name>
    </ligand>
</feature>
<evidence type="ECO:0000256" key="11">
    <source>
        <dbReference type="RuleBase" id="RU003783"/>
    </source>
</evidence>
<protein>
    <recommendedName>
        <fullName evidence="10">tRNA dimethylallyltransferase</fullName>
        <ecNumber evidence="10">2.5.1.75</ecNumber>
    </recommendedName>
    <alternativeName>
        <fullName evidence="10">Dimethylallyl diphosphate:tRNA dimethylallyltransferase</fullName>
        <shortName evidence="10">DMAPP:tRNA dimethylallyltransferase</shortName>
        <shortName evidence="10">DMATase</shortName>
    </alternativeName>
    <alternativeName>
        <fullName evidence="10">Isopentenyl-diphosphate:tRNA isopentenyltransferase</fullName>
        <shortName evidence="10">IPP transferase</shortName>
        <shortName evidence="10">IPPT</shortName>
        <shortName evidence="10">IPTase</shortName>
    </alternativeName>
</protein>
<dbReference type="InterPro" id="IPR018022">
    <property type="entry name" value="IPT"/>
</dbReference>
<accession>A0A4Q7E509</accession>
<comment type="caution">
    <text evidence="10">Lacks conserved residue(s) required for the propagation of feature annotation.</text>
</comment>
<keyword evidence="7 10" id="KW-0067">ATP-binding</keyword>
<dbReference type="PANTHER" id="PTHR11088">
    <property type="entry name" value="TRNA DIMETHYLALLYLTRANSFERASE"/>
    <property type="match status" value="1"/>
</dbReference>
<evidence type="ECO:0000256" key="4">
    <source>
        <dbReference type="ARBA" id="ARBA00022679"/>
    </source>
</evidence>
<dbReference type="GO" id="GO:0006400">
    <property type="term" value="P:tRNA modification"/>
    <property type="evidence" value="ECO:0007669"/>
    <property type="project" value="TreeGrafter"/>
</dbReference>